<keyword evidence="1" id="KW-0472">Membrane</keyword>
<comment type="caution">
    <text evidence="2">The sequence shown here is derived from an EMBL/GenBank/DDBJ whole genome shotgun (WGS) entry which is preliminary data.</text>
</comment>
<evidence type="ECO:0000313" key="3">
    <source>
        <dbReference type="Proteomes" id="UP001597052"/>
    </source>
</evidence>
<keyword evidence="1" id="KW-1133">Transmembrane helix</keyword>
<gene>
    <name evidence="2" type="ORF">ACFSBW_11895</name>
</gene>
<protein>
    <recommendedName>
        <fullName evidence="4">DUF2062 domain-containing protein</fullName>
    </recommendedName>
</protein>
<sequence>MTPFEDLRASPHVFGEPRRRSLLPLAVVGLLVLASVGFVIGLDVGLSLGWILLTLGIAIVAGLIGAGLVPTIGSLWLVGLWWFVFPPLVGYVTDSWAGTTRYNHPRMLGYGYRSARAELFGGIEYGVQFGLPFAIVLGLIGYTIGIAIGRISTRANASR</sequence>
<dbReference type="EMBL" id="JBHUDM010000003">
    <property type="protein sequence ID" value="MFD1642575.1"/>
    <property type="molecule type" value="Genomic_DNA"/>
</dbReference>
<evidence type="ECO:0008006" key="4">
    <source>
        <dbReference type="Google" id="ProtNLM"/>
    </source>
</evidence>
<accession>A0ABD6DB92</accession>
<feature type="transmembrane region" description="Helical" evidence="1">
    <location>
        <begin position="21"/>
        <end position="42"/>
    </location>
</feature>
<dbReference type="Proteomes" id="UP001597052">
    <property type="component" value="Unassembled WGS sequence"/>
</dbReference>
<organism evidence="2 3">
    <name type="scientific">Halohasta litorea</name>
    <dbReference type="NCBI Taxonomy" id="869891"/>
    <lineage>
        <taxon>Archaea</taxon>
        <taxon>Methanobacteriati</taxon>
        <taxon>Methanobacteriota</taxon>
        <taxon>Stenosarchaea group</taxon>
        <taxon>Halobacteria</taxon>
        <taxon>Halobacteriales</taxon>
        <taxon>Haloferacaceae</taxon>
        <taxon>Halohasta</taxon>
    </lineage>
</organism>
<name>A0ABD6DB92_9EURY</name>
<feature type="transmembrane region" description="Helical" evidence="1">
    <location>
        <begin position="75"/>
        <end position="93"/>
    </location>
</feature>
<keyword evidence="1" id="KW-0812">Transmembrane</keyword>
<evidence type="ECO:0000256" key="1">
    <source>
        <dbReference type="SAM" id="Phobius"/>
    </source>
</evidence>
<dbReference type="AlphaFoldDB" id="A0ABD6DB92"/>
<feature type="transmembrane region" description="Helical" evidence="1">
    <location>
        <begin position="129"/>
        <end position="149"/>
    </location>
</feature>
<feature type="transmembrane region" description="Helical" evidence="1">
    <location>
        <begin position="48"/>
        <end position="68"/>
    </location>
</feature>
<dbReference type="RefSeq" id="WP_256395974.1">
    <property type="nucleotide sequence ID" value="NZ_JANHDJ010000003.1"/>
</dbReference>
<proteinExistence type="predicted"/>
<reference evidence="2 3" key="1">
    <citation type="journal article" date="2019" name="Int. J. Syst. Evol. Microbiol.">
        <title>The Global Catalogue of Microorganisms (GCM) 10K type strain sequencing project: providing services to taxonomists for standard genome sequencing and annotation.</title>
        <authorList>
            <consortium name="The Broad Institute Genomics Platform"/>
            <consortium name="The Broad Institute Genome Sequencing Center for Infectious Disease"/>
            <person name="Wu L."/>
            <person name="Ma J."/>
        </authorList>
    </citation>
    <scope>NUCLEOTIDE SEQUENCE [LARGE SCALE GENOMIC DNA]</scope>
    <source>
        <strain evidence="2 3">CGMCC 1.10593</strain>
    </source>
</reference>
<evidence type="ECO:0000313" key="2">
    <source>
        <dbReference type="EMBL" id="MFD1642575.1"/>
    </source>
</evidence>
<keyword evidence="3" id="KW-1185">Reference proteome</keyword>